<dbReference type="AlphaFoldDB" id="A0A9N7W287"/>
<comment type="caution">
    <text evidence="2">The sequence shown here is derived from an EMBL/GenBank/DDBJ whole genome shotgun (WGS) entry which is preliminary data.</text>
</comment>
<gene>
    <name evidence="2" type="ORF">PLEPLA_LOCUS46556</name>
</gene>
<reference evidence="2" key="1">
    <citation type="submission" date="2020-03" db="EMBL/GenBank/DDBJ databases">
        <authorList>
            <person name="Weist P."/>
        </authorList>
    </citation>
    <scope>NUCLEOTIDE SEQUENCE</scope>
</reference>
<protein>
    <submittedName>
        <fullName evidence="2">Uncharacterized protein</fullName>
    </submittedName>
</protein>
<dbReference type="Proteomes" id="UP001153269">
    <property type="component" value="Unassembled WGS sequence"/>
</dbReference>
<evidence type="ECO:0000313" key="2">
    <source>
        <dbReference type="EMBL" id="CAB1458725.1"/>
    </source>
</evidence>
<evidence type="ECO:0000256" key="1">
    <source>
        <dbReference type="SAM" id="MobiDB-lite"/>
    </source>
</evidence>
<evidence type="ECO:0000313" key="3">
    <source>
        <dbReference type="Proteomes" id="UP001153269"/>
    </source>
</evidence>
<organism evidence="2 3">
    <name type="scientific">Pleuronectes platessa</name>
    <name type="common">European plaice</name>
    <dbReference type="NCBI Taxonomy" id="8262"/>
    <lineage>
        <taxon>Eukaryota</taxon>
        <taxon>Metazoa</taxon>
        <taxon>Chordata</taxon>
        <taxon>Craniata</taxon>
        <taxon>Vertebrata</taxon>
        <taxon>Euteleostomi</taxon>
        <taxon>Actinopterygii</taxon>
        <taxon>Neopterygii</taxon>
        <taxon>Teleostei</taxon>
        <taxon>Neoteleostei</taxon>
        <taxon>Acanthomorphata</taxon>
        <taxon>Carangaria</taxon>
        <taxon>Pleuronectiformes</taxon>
        <taxon>Pleuronectoidei</taxon>
        <taxon>Pleuronectidae</taxon>
        <taxon>Pleuronectes</taxon>
    </lineage>
</organism>
<dbReference type="EMBL" id="CADEAL010004401">
    <property type="protein sequence ID" value="CAB1458725.1"/>
    <property type="molecule type" value="Genomic_DNA"/>
</dbReference>
<keyword evidence="3" id="KW-1185">Reference proteome</keyword>
<proteinExistence type="predicted"/>
<name>A0A9N7W287_PLEPL</name>
<accession>A0A9N7W287</accession>
<feature type="region of interest" description="Disordered" evidence="1">
    <location>
        <begin position="73"/>
        <end position="94"/>
    </location>
</feature>
<sequence>MKESDRPGASSVHSLRRWLVHPARVSASRPLAACAPGPCEDKQLGARHTCTESDVNQACSTPATHLCATDPLRDRWSRSSRSSGAKRPEDPAPSSFCFLSASLVALSSSDRSAHDGCVDSYLQREVWTTTRCDRNKGNSV</sequence>